<gene>
    <name evidence="1" type="ORF">RF11_08100</name>
</gene>
<organism evidence="1 2">
    <name type="scientific">Thelohanellus kitauei</name>
    <name type="common">Myxosporean</name>
    <dbReference type="NCBI Taxonomy" id="669202"/>
    <lineage>
        <taxon>Eukaryota</taxon>
        <taxon>Metazoa</taxon>
        <taxon>Cnidaria</taxon>
        <taxon>Myxozoa</taxon>
        <taxon>Myxosporea</taxon>
        <taxon>Bivalvulida</taxon>
        <taxon>Platysporina</taxon>
        <taxon>Myxobolidae</taxon>
        <taxon>Thelohanellus</taxon>
    </lineage>
</organism>
<name>A0A0C2IF55_THEKT</name>
<sequence length="107" mass="11898">MVIQNVFDHVAIVFKGISPVSWRELVFKGISGSLYTIGMGPSFRILESVAMVNGEGPLLRTLDVPQFSQSPPRTHAQFIECPLRCLFLPIFVSSISTITFHTLFEGQ</sequence>
<dbReference type="AlphaFoldDB" id="A0A0C2IF55"/>
<accession>A0A0C2IF55</accession>
<evidence type="ECO:0000313" key="2">
    <source>
        <dbReference type="Proteomes" id="UP000031668"/>
    </source>
</evidence>
<protein>
    <submittedName>
        <fullName evidence="1">Uncharacterized protein</fullName>
    </submittedName>
</protein>
<dbReference type="EMBL" id="JWZT01004491">
    <property type="protein sequence ID" value="KII63963.1"/>
    <property type="molecule type" value="Genomic_DNA"/>
</dbReference>
<proteinExistence type="predicted"/>
<keyword evidence="2" id="KW-1185">Reference proteome</keyword>
<evidence type="ECO:0000313" key="1">
    <source>
        <dbReference type="EMBL" id="KII63963.1"/>
    </source>
</evidence>
<comment type="caution">
    <text evidence="1">The sequence shown here is derived from an EMBL/GenBank/DDBJ whole genome shotgun (WGS) entry which is preliminary data.</text>
</comment>
<dbReference type="Proteomes" id="UP000031668">
    <property type="component" value="Unassembled WGS sequence"/>
</dbReference>
<reference evidence="1 2" key="1">
    <citation type="journal article" date="2014" name="Genome Biol. Evol.">
        <title>The genome of the myxosporean Thelohanellus kitauei shows adaptations to nutrient acquisition within its fish host.</title>
        <authorList>
            <person name="Yang Y."/>
            <person name="Xiong J."/>
            <person name="Zhou Z."/>
            <person name="Huo F."/>
            <person name="Miao W."/>
            <person name="Ran C."/>
            <person name="Liu Y."/>
            <person name="Zhang J."/>
            <person name="Feng J."/>
            <person name="Wang M."/>
            <person name="Wang M."/>
            <person name="Wang L."/>
            <person name="Yao B."/>
        </authorList>
    </citation>
    <scope>NUCLEOTIDE SEQUENCE [LARGE SCALE GENOMIC DNA]</scope>
    <source>
        <strain evidence="1">Wuqing</strain>
    </source>
</reference>